<dbReference type="Proteomes" id="UP001152797">
    <property type="component" value="Unassembled WGS sequence"/>
</dbReference>
<evidence type="ECO:0000313" key="4">
    <source>
        <dbReference type="EMBL" id="CAL4791710.1"/>
    </source>
</evidence>
<name>A0A9P1D5R6_9DINO</name>
<accession>A0A9P1D5R6</accession>
<evidence type="ECO:0000313" key="3">
    <source>
        <dbReference type="EMBL" id="CAL1157773.1"/>
    </source>
</evidence>
<dbReference type="EMBL" id="CAMXCT010003429">
    <property type="protein sequence ID" value="CAI4004398.1"/>
    <property type="molecule type" value="Genomic_DNA"/>
</dbReference>
<keyword evidence="5" id="KW-1185">Reference proteome</keyword>
<proteinExistence type="predicted"/>
<evidence type="ECO:0000313" key="2">
    <source>
        <dbReference type="EMBL" id="CAI4004398.1"/>
    </source>
</evidence>
<keyword evidence="1" id="KW-0472">Membrane</keyword>
<evidence type="ECO:0000313" key="5">
    <source>
        <dbReference type="Proteomes" id="UP001152797"/>
    </source>
</evidence>
<reference evidence="3" key="2">
    <citation type="submission" date="2024-04" db="EMBL/GenBank/DDBJ databases">
        <authorList>
            <person name="Chen Y."/>
            <person name="Shah S."/>
            <person name="Dougan E. K."/>
            <person name="Thang M."/>
            <person name="Chan C."/>
        </authorList>
    </citation>
    <scope>NUCLEOTIDE SEQUENCE [LARGE SCALE GENOMIC DNA]</scope>
</reference>
<dbReference type="Gene3D" id="3.10.450.50">
    <property type="match status" value="1"/>
</dbReference>
<evidence type="ECO:0000256" key="1">
    <source>
        <dbReference type="SAM" id="Phobius"/>
    </source>
</evidence>
<feature type="transmembrane region" description="Helical" evidence="1">
    <location>
        <begin position="21"/>
        <end position="39"/>
    </location>
</feature>
<gene>
    <name evidence="2" type="ORF">C1SCF055_LOCUS30186</name>
</gene>
<dbReference type="SUPFAM" id="SSF54427">
    <property type="entry name" value="NTF2-like"/>
    <property type="match status" value="1"/>
</dbReference>
<dbReference type="EMBL" id="CAMXCT020003429">
    <property type="protein sequence ID" value="CAL1157773.1"/>
    <property type="molecule type" value="Genomic_DNA"/>
</dbReference>
<keyword evidence="1" id="KW-0812">Transmembrane</keyword>
<keyword evidence="1" id="KW-1133">Transmembrane helix</keyword>
<dbReference type="InterPro" id="IPR032710">
    <property type="entry name" value="NTF2-like_dom_sf"/>
</dbReference>
<organism evidence="2">
    <name type="scientific">Cladocopium goreaui</name>
    <dbReference type="NCBI Taxonomy" id="2562237"/>
    <lineage>
        <taxon>Eukaryota</taxon>
        <taxon>Sar</taxon>
        <taxon>Alveolata</taxon>
        <taxon>Dinophyceae</taxon>
        <taxon>Suessiales</taxon>
        <taxon>Symbiodiniaceae</taxon>
        <taxon>Cladocopium</taxon>
    </lineage>
</organism>
<comment type="caution">
    <text evidence="2">The sequence shown here is derived from an EMBL/GenBank/DDBJ whole genome shotgun (WGS) entry which is preliminary data.</text>
</comment>
<sequence length="189" mass="20912">MEPLLTSESPESPGSRPKQRWFIALLLVFLVMLGVARWVEVSDKNDSDLSDVKVIMKMYTMFGEGKFQGSSYPAAAREVALESVVYDASSDAMPHVSGARVYHGIQGICDFGQFLSTFKQPDYHLTKMLHGNGTVIVKEVLTPSVIATKKTAPHPLANLVEYEVKDGKIASMKVFWGEPHLFDSLFVAD</sequence>
<dbReference type="OrthoDB" id="409583at2759"/>
<dbReference type="AlphaFoldDB" id="A0A9P1D5R6"/>
<protein>
    <submittedName>
        <fullName evidence="4">Prolyl 4-hydroxylase subunit alpha</fullName>
    </submittedName>
</protein>
<dbReference type="EMBL" id="CAMXCT030003429">
    <property type="protein sequence ID" value="CAL4791710.1"/>
    <property type="molecule type" value="Genomic_DNA"/>
</dbReference>
<reference evidence="2" key="1">
    <citation type="submission" date="2022-10" db="EMBL/GenBank/DDBJ databases">
        <authorList>
            <person name="Chen Y."/>
            <person name="Dougan E. K."/>
            <person name="Chan C."/>
            <person name="Rhodes N."/>
            <person name="Thang M."/>
        </authorList>
    </citation>
    <scope>NUCLEOTIDE SEQUENCE</scope>
</reference>